<dbReference type="KEGG" id="blac:94351473"/>
<evidence type="ECO:0000313" key="6">
    <source>
        <dbReference type="Proteomes" id="UP000294530"/>
    </source>
</evidence>
<dbReference type="InterPro" id="IPR000089">
    <property type="entry name" value="Biotin_lipoyl"/>
</dbReference>
<dbReference type="InterPro" id="IPR011053">
    <property type="entry name" value="Single_hybrid_motif"/>
</dbReference>
<protein>
    <recommendedName>
        <fullName evidence="4">Lipoyl-binding domain-containing protein</fullName>
    </recommendedName>
</protein>
<dbReference type="PROSITE" id="PS50968">
    <property type="entry name" value="BIOTINYL_LIPOYL"/>
    <property type="match status" value="1"/>
</dbReference>
<evidence type="ECO:0000256" key="3">
    <source>
        <dbReference type="ARBA" id="ARBA00022946"/>
    </source>
</evidence>
<dbReference type="GO" id="GO:0005739">
    <property type="term" value="C:mitochondrion"/>
    <property type="evidence" value="ECO:0007669"/>
    <property type="project" value="TreeGrafter"/>
</dbReference>
<comment type="caution">
    <text evidence="5">The sequence shown here is derived from an EMBL/GenBank/DDBJ whole genome shotgun (WGS) entry which is preliminary data.</text>
</comment>
<dbReference type="SUPFAM" id="SSF51230">
    <property type="entry name" value="Single hybrid motif"/>
    <property type="match status" value="2"/>
</dbReference>
<dbReference type="Gene3D" id="2.40.50.100">
    <property type="match status" value="2"/>
</dbReference>
<name>A0A976FHB5_BRELC</name>
<feature type="domain" description="Lipoyl-binding" evidence="4">
    <location>
        <begin position="113"/>
        <end position="188"/>
    </location>
</feature>
<dbReference type="GeneID" id="94351473"/>
<dbReference type="Proteomes" id="UP000294530">
    <property type="component" value="Unassembled WGS sequence"/>
</dbReference>
<evidence type="ECO:0000256" key="1">
    <source>
        <dbReference type="ARBA" id="ARBA00007317"/>
    </source>
</evidence>
<dbReference type="Pfam" id="PF00364">
    <property type="entry name" value="Biotin_lipoyl"/>
    <property type="match status" value="2"/>
</dbReference>
<dbReference type="PROSITE" id="PS00189">
    <property type="entry name" value="LIPOYL"/>
    <property type="match status" value="2"/>
</dbReference>
<dbReference type="AlphaFoldDB" id="A0A976FHB5"/>
<comment type="similarity">
    <text evidence="1">Belongs to the 2-oxoacid dehydrogenase family.</text>
</comment>
<dbReference type="PANTHER" id="PTHR43416">
    <property type="entry name" value="DIHYDROLIPOYLLYSINE-RESIDUE SUCCINYLTRANSFERASE COMPONENT OF 2-OXOGLUTARATE DEHYDROGENASE COMPLEX, MITOCHONDRIAL-RELATED"/>
    <property type="match status" value="1"/>
</dbReference>
<organism evidence="5 6">
    <name type="scientific">Bremia lactucae</name>
    <name type="common">Lettuce downy mildew</name>
    <dbReference type="NCBI Taxonomy" id="4779"/>
    <lineage>
        <taxon>Eukaryota</taxon>
        <taxon>Sar</taxon>
        <taxon>Stramenopiles</taxon>
        <taxon>Oomycota</taxon>
        <taxon>Peronosporomycetes</taxon>
        <taxon>Peronosporales</taxon>
        <taxon>Peronosporaceae</taxon>
        <taxon>Bremia</taxon>
    </lineage>
</organism>
<dbReference type="GO" id="GO:0004149">
    <property type="term" value="F:dihydrolipoyllysine-residue succinyltransferase activity"/>
    <property type="evidence" value="ECO:0007669"/>
    <property type="project" value="TreeGrafter"/>
</dbReference>
<proteinExistence type="inferred from homology"/>
<dbReference type="OrthoDB" id="5391403at2759"/>
<keyword evidence="6" id="KW-1185">Reference proteome</keyword>
<evidence type="ECO:0000313" key="5">
    <source>
        <dbReference type="EMBL" id="TDH66454.1"/>
    </source>
</evidence>
<keyword evidence="2" id="KW-0450">Lipoyl</keyword>
<dbReference type="CDD" id="cd06849">
    <property type="entry name" value="lipoyl_domain"/>
    <property type="match status" value="1"/>
</dbReference>
<reference evidence="5 6" key="1">
    <citation type="journal article" date="2021" name="Genome Biol.">
        <title>AFLAP: assembly-free linkage analysis pipeline using k-mers from genome sequencing data.</title>
        <authorList>
            <person name="Fletcher K."/>
            <person name="Zhang L."/>
            <person name="Gil J."/>
            <person name="Han R."/>
            <person name="Cavanaugh K."/>
            <person name="Michelmore R."/>
        </authorList>
    </citation>
    <scope>NUCLEOTIDE SEQUENCE [LARGE SCALE GENOMIC DNA]</scope>
    <source>
        <strain evidence="5 6">SF5</strain>
    </source>
</reference>
<accession>A0A976FHB5</accession>
<dbReference type="InterPro" id="IPR050537">
    <property type="entry name" value="2-oxoacid_dehydrogenase"/>
</dbReference>
<dbReference type="PANTHER" id="PTHR43416:SF5">
    <property type="entry name" value="DIHYDROLIPOYLLYSINE-RESIDUE SUCCINYLTRANSFERASE COMPONENT OF 2-OXOGLUTARATE DEHYDROGENASE COMPLEX, MITOCHONDRIAL"/>
    <property type="match status" value="1"/>
</dbReference>
<evidence type="ECO:0000256" key="2">
    <source>
        <dbReference type="ARBA" id="ARBA00022823"/>
    </source>
</evidence>
<gene>
    <name evidence="5" type="ORF">CCR75_007744</name>
</gene>
<dbReference type="RefSeq" id="XP_067815953.1">
    <property type="nucleotide sequence ID" value="XM_067965802.1"/>
</dbReference>
<dbReference type="GO" id="GO:0006099">
    <property type="term" value="P:tricarboxylic acid cycle"/>
    <property type="evidence" value="ECO:0007669"/>
    <property type="project" value="TreeGrafter"/>
</dbReference>
<evidence type="ECO:0000259" key="4">
    <source>
        <dbReference type="PROSITE" id="PS50968"/>
    </source>
</evidence>
<dbReference type="InterPro" id="IPR003016">
    <property type="entry name" value="2-oxoA_DH_lipoyl-BS"/>
</dbReference>
<keyword evidence="3" id="KW-0809">Transit peptide</keyword>
<dbReference type="EMBL" id="SHOA02000017">
    <property type="protein sequence ID" value="TDH66454.1"/>
    <property type="molecule type" value="Genomic_DNA"/>
</dbReference>
<sequence>MQGSKRVVLRAAVRANGAAHRPITSLTSRAGPGDAVAEDDVVVVLETDKVSVDVRAPFAGAMGKHLAAIDDNVMVGSPLFQIIKGAAGTESVQETTAPENTATAVGIEPTGEEVTVPVPTMGDSISEGTVVEWVKKIGDSVAEDDVVVVLETDKVSVDVRAPKSGTITSILADVDQTVEIGVPLFSILPGNEGVTCLKSIADKIENPERLLLDI</sequence>